<evidence type="ECO:0000313" key="2">
    <source>
        <dbReference type="Proteomes" id="UP000037035"/>
    </source>
</evidence>
<dbReference type="EMBL" id="LAVV01010264">
    <property type="protein sequence ID" value="KNZ49320.1"/>
    <property type="molecule type" value="Genomic_DNA"/>
</dbReference>
<reference evidence="1" key="1">
    <citation type="submission" date="2015-08" db="EMBL/GenBank/DDBJ databases">
        <title>Next Generation Sequencing and Analysis of the Genome of Puccinia sorghi L Schw, the Causal Agent of Maize Common Rust.</title>
        <authorList>
            <person name="Rochi L."/>
            <person name="Burguener G."/>
            <person name="Darino M."/>
            <person name="Turjanski A."/>
            <person name="Kreff E."/>
            <person name="Dieguez M.J."/>
            <person name="Sacco F."/>
        </authorList>
    </citation>
    <scope>NUCLEOTIDE SEQUENCE [LARGE SCALE GENOMIC DNA]</scope>
    <source>
        <strain evidence="1">RO10H11247</strain>
    </source>
</reference>
<dbReference type="Proteomes" id="UP000037035">
    <property type="component" value="Unassembled WGS sequence"/>
</dbReference>
<evidence type="ECO:0000313" key="1">
    <source>
        <dbReference type="EMBL" id="KNZ49320.1"/>
    </source>
</evidence>
<gene>
    <name evidence="1" type="ORF">VP01_508g5</name>
</gene>
<dbReference type="AlphaFoldDB" id="A0A0L6UNB7"/>
<accession>A0A0L6UNB7</accession>
<sequence length="140" mass="15955">MTQRMTLTYRSIATWTKYVKQDNGELHNSLGGTTFAARIAFLWVHLHFQHQQGRHKASWEKIDEHLKILRLKSQNYRDGLSALVMELDQRLWNGKTTADKTAHLEYGFPSNVVISAWAASFTADQHGHESNNAGSVPPTH</sequence>
<dbReference type="VEuPathDB" id="FungiDB:VP01_508g5"/>
<protein>
    <submittedName>
        <fullName evidence="1">Uncharacterized protein</fullName>
    </submittedName>
</protein>
<keyword evidence="2" id="KW-1185">Reference proteome</keyword>
<name>A0A0L6UNB7_9BASI</name>
<comment type="caution">
    <text evidence="1">The sequence shown here is derived from an EMBL/GenBank/DDBJ whole genome shotgun (WGS) entry which is preliminary data.</text>
</comment>
<organism evidence="1 2">
    <name type="scientific">Puccinia sorghi</name>
    <dbReference type="NCBI Taxonomy" id="27349"/>
    <lineage>
        <taxon>Eukaryota</taxon>
        <taxon>Fungi</taxon>
        <taxon>Dikarya</taxon>
        <taxon>Basidiomycota</taxon>
        <taxon>Pucciniomycotina</taxon>
        <taxon>Pucciniomycetes</taxon>
        <taxon>Pucciniales</taxon>
        <taxon>Pucciniaceae</taxon>
        <taxon>Puccinia</taxon>
    </lineage>
</organism>
<proteinExistence type="predicted"/>